<gene>
    <name evidence="2" type="ORF">H8K55_17770</name>
</gene>
<comment type="caution">
    <text evidence="2">The sequence shown here is derived from an EMBL/GenBank/DDBJ whole genome shotgun (WGS) entry which is preliminary data.</text>
</comment>
<evidence type="ECO:0000313" key="2">
    <source>
        <dbReference type="EMBL" id="MBC3875442.1"/>
    </source>
</evidence>
<organism evidence="2 3">
    <name type="scientific">Undibacterium flavidum</name>
    <dbReference type="NCBI Taxonomy" id="2762297"/>
    <lineage>
        <taxon>Bacteria</taxon>
        <taxon>Pseudomonadati</taxon>
        <taxon>Pseudomonadota</taxon>
        <taxon>Betaproteobacteria</taxon>
        <taxon>Burkholderiales</taxon>
        <taxon>Oxalobacteraceae</taxon>
        <taxon>Undibacterium</taxon>
    </lineage>
</organism>
<dbReference type="SMART" id="SM00342">
    <property type="entry name" value="HTH_ARAC"/>
    <property type="match status" value="1"/>
</dbReference>
<protein>
    <submittedName>
        <fullName evidence="2">AraC family transcriptional regulator</fullName>
    </submittedName>
</protein>
<dbReference type="Proteomes" id="UP000624279">
    <property type="component" value="Unassembled WGS sequence"/>
</dbReference>
<dbReference type="InterPro" id="IPR018060">
    <property type="entry name" value="HTH_AraC"/>
</dbReference>
<feature type="domain" description="HTH araC/xylS-type" evidence="1">
    <location>
        <begin position="177"/>
        <end position="259"/>
    </location>
</feature>
<dbReference type="Gene3D" id="1.10.10.60">
    <property type="entry name" value="Homeodomain-like"/>
    <property type="match status" value="1"/>
</dbReference>
<dbReference type="RefSeq" id="WP_186943403.1">
    <property type="nucleotide sequence ID" value="NZ_JACOGA010000018.1"/>
</dbReference>
<keyword evidence="3" id="KW-1185">Reference proteome</keyword>
<evidence type="ECO:0000313" key="3">
    <source>
        <dbReference type="Proteomes" id="UP000624279"/>
    </source>
</evidence>
<proteinExistence type="predicted"/>
<sequence>MDLQIFPPLPRFKQLLMYTLWLPQPAYQAYIPAILSPSIMLMVRGGAEIVHANGRRASVPRFFLRGPFTEPMYVEYAPDTITMTVCLIPGMLSKTANLEIANLLNGSVPMDQIFDPICVAAFLKKIDATCEAGVDAESNVRDFHTFLSQVLHEHKKNILGDAIVAAHKKIFFPMMTLSAYFGIGERQLERRIRTTFGVNLRELRRLVRFGFTLQRIANEGSTWGDLTQVAQDSGYYDQAHMHKEFQDLAGISPTNLLQRIAAKDPAYWVYQLSPSEFQNLFIPG</sequence>
<accession>A0ABR6YFX0</accession>
<name>A0ABR6YFX0_9BURK</name>
<dbReference type="EMBL" id="JACOGA010000018">
    <property type="protein sequence ID" value="MBC3875442.1"/>
    <property type="molecule type" value="Genomic_DNA"/>
</dbReference>
<evidence type="ECO:0000259" key="1">
    <source>
        <dbReference type="PROSITE" id="PS01124"/>
    </source>
</evidence>
<dbReference type="Pfam" id="PF12833">
    <property type="entry name" value="HTH_18"/>
    <property type="match status" value="1"/>
</dbReference>
<dbReference type="PROSITE" id="PS01124">
    <property type="entry name" value="HTH_ARAC_FAMILY_2"/>
    <property type="match status" value="1"/>
</dbReference>
<reference evidence="2 3" key="1">
    <citation type="submission" date="2020-08" db="EMBL/GenBank/DDBJ databases">
        <title>Novel species isolated from subtropical streams in China.</title>
        <authorList>
            <person name="Lu H."/>
        </authorList>
    </citation>
    <scope>NUCLEOTIDE SEQUENCE [LARGE SCALE GENOMIC DNA]</scope>
    <source>
        <strain evidence="2 3">LX15W</strain>
    </source>
</reference>